<dbReference type="InterPro" id="IPR043502">
    <property type="entry name" value="DNA/RNA_pol_sf"/>
</dbReference>
<organism evidence="4 5">
    <name type="scientific">Edaphobacter modestus</name>
    <dbReference type="NCBI Taxonomy" id="388466"/>
    <lineage>
        <taxon>Bacteria</taxon>
        <taxon>Pseudomonadati</taxon>
        <taxon>Acidobacteriota</taxon>
        <taxon>Terriglobia</taxon>
        <taxon>Terriglobales</taxon>
        <taxon>Acidobacteriaceae</taxon>
        <taxon>Edaphobacter</taxon>
    </lineage>
</organism>
<gene>
    <name evidence="4" type="ORF">BDD14_0769</name>
</gene>
<evidence type="ECO:0000313" key="4">
    <source>
        <dbReference type="EMBL" id="RZU39389.1"/>
    </source>
</evidence>
<sequence length="495" mass="54933">MYAVLHPPNFAAQVAAQQRPELRKRPFVLIDGEPPADAVFAANKAARSLGVEVGMTRLQAESFPEVVSVPRTREDEGSANTLLHTVACIFSPRIEHVQAHPGTYALDIQGMNSLFGDAPQLASKLRQRIMSAGFLANIAVAQNFDAALCLALGRTGVSVVPPGYEANAMRDLPLHVLNLAAEHEDRFHSWGIRTCGQLAELSETDLIARIGQAGKRLHSLALGEWPHLMFPLEPSFEDGLVERMELDFPVEMLEPLLFLLSRMTDTLLDRVKSKARAIASLRVVLNLEGGKKHERVVRPALPLEDTPTLLKLLQLDLETHPPSATIVSLELHAQSAAPYRAQHGLFLPQSPEPGRLEVLLARLRKLLGEERVGSVELKDDHRPNAFRMIPFAPPSPAKSARPSVSVPTALRVCRPPQTVGVMLTGNAPTRVFWEGQRYAVREIAGPWRVSGQWWSEANWCREEWDVRLASDTAERVCRLAFDSRSRCWYVQGTYD</sequence>
<dbReference type="SUPFAM" id="SSF56672">
    <property type="entry name" value="DNA/RNA polymerases"/>
    <property type="match status" value="1"/>
</dbReference>
<dbReference type="CDD" id="cd03468">
    <property type="entry name" value="PolY_like"/>
    <property type="match status" value="1"/>
</dbReference>
<evidence type="ECO:0000259" key="3">
    <source>
        <dbReference type="PROSITE" id="PS50173"/>
    </source>
</evidence>
<dbReference type="Gene3D" id="3.30.70.270">
    <property type="match status" value="1"/>
</dbReference>
<dbReference type="Gene3D" id="1.10.150.20">
    <property type="entry name" value="5' to 3' exonuclease, C-terminal subdomain"/>
    <property type="match status" value="1"/>
</dbReference>
<dbReference type="AlphaFoldDB" id="A0A4Q7YRC6"/>
<dbReference type="GO" id="GO:0006281">
    <property type="term" value="P:DNA repair"/>
    <property type="evidence" value="ECO:0007669"/>
    <property type="project" value="InterPro"/>
</dbReference>
<dbReference type="InterPro" id="IPR001126">
    <property type="entry name" value="UmuC"/>
</dbReference>
<dbReference type="PANTHER" id="PTHR35369:SF2">
    <property type="entry name" value="BLR3025 PROTEIN"/>
    <property type="match status" value="1"/>
</dbReference>
<dbReference type="InterPro" id="IPR043128">
    <property type="entry name" value="Rev_trsase/Diguanyl_cyclase"/>
</dbReference>
<accession>A0A4Q7YRC6</accession>
<comment type="similarity">
    <text evidence="1">Belongs to the DNA polymerase type-Y family.</text>
</comment>
<dbReference type="PROSITE" id="PS50173">
    <property type="entry name" value="UMUC"/>
    <property type="match status" value="1"/>
</dbReference>
<keyword evidence="2" id="KW-0227">DNA damage</keyword>
<proteinExistence type="inferred from homology"/>
<evidence type="ECO:0000256" key="1">
    <source>
        <dbReference type="ARBA" id="ARBA00010945"/>
    </source>
</evidence>
<evidence type="ECO:0000313" key="5">
    <source>
        <dbReference type="Proteomes" id="UP000292958"/>
    </source>
</evidence>
<protein>
    <submittedName>
        <fullName evidence="4">Protein ImuB</fullName>
    </submittedName>
</protein>
<evidence type="ECO:0000256" key="2">
    <source>
        <dbReference type="ARBA" id="ARBA00022763"/>
    </source>
</evidence>
<keyword evidence="5" id="KW-1185">Reference proteome</keyword>
<dbReference type="Gene3D" id="3.40.1170.60">
    <property type="match status" value="1"/>
</dbReference>
<name>A0A4Q7YRC6_9BACT</name>
<dbReference type="Proteomes" id="UP000292958">
    <property type="component" value="Unassembled WGS sequence"/>
</dbReference>
<dbReference type="Pfam" id="PF00817">
    <property type="entry name" value="IMS"/>
    <property type="match status" value="1"/>
</dbReference>
<comment type="caution">
    <text evidence="4">The sequence shown here is derived from an EMBL/GenBank/DDBJ whole genome shotgun (WGS) entry which is preliminary data.</text>
</comment>
<dbReference type="InterPro" id="IPR050356">
    <property type="entry name" value="SulA_CellDiv_inhibitor"/>
</dbReference>
<reference evidence="4 5" key="1">
    <citation type="submission" date="2019-02" db="EMBL/GenBank/DDBJ databases">
        <title>Genomic Encyclopedia of Archaeal and Bacterial Type Strains, Phase II (KMG-II): from individual species to whole genera.</title>
        <authorList>
            <person name="Goeker M."/>
        </authorList>
    </citation>
    <scope>NUCLEOTIDE SEQUENCE [LARGE SCALE GENOMIC DNA]</scope>
    <source>
        <strain evidence="4 5">DSM 18101</strain>
    </source>
</reference>
<dbReference type="PANTHER" id="PTHR35369">
    <property type="entry name" value="BLR3025 PROTEIN-RELATED"/>
    <property type="match status" value="1"/>
</dbReference>
<dbReference type="EMBL" id="SHKW01000001">
    <property type="protein sequence ID" value="RZU39389.1"/>
    <property type="molecule type" value="Genomic_DNA"/>
</dbReference>
<feature type="domain" description="UmuC" evidence="3">
    <location>
        <begin position="2"/>
        <end position="61"/>
    </location>
</feature>